<dbReference type="AlphaFoldDB" id="A0A8G2BJP5"/>
<dbReference type="PANTHER" id="PTHR11614">
    <property type="entry name" value="PHOSPHOLIPASE-RELATED"/>
    <property type="match status" value="1"/>
</dbReference>
<dbReference type="PRINTS" id="PR00111">
    <property type="entry name" value="ABHYDROLASE"/>
</dbReference>
<accession>A0A8G2BJP5</accession>
<dbReference type="Gene3D" id="3.40.50.1820">
    <property type="entry name" value="alpha/beta hydrolase"/>
    <property type="match status" value="1"/>
</dbReference>
<sequence>MGSVRLSLTLACLLVLAACAPQIARPGTEQVTPELVQRPFAVMEDGIRLPMRIWRPEGGAEAAVVALHGFGDYSNAFAQLGADLAAQGVTVYAADQRGFGEAPGYGMWHGRARMARDAETLVRLAKRDAPGVPVYLLGESMGGAVAMLTLSDPQTEADGAVLSAPAVWGRDWMPLVQSLSLDIMAHTVPWLPLEPRGIRLIPSDNIAMLRALARDPLFIKRPRVDAVHGLVALMDAAQAAAPELNGAILVLYGRKDELVPRRPTCAMLKALPPGRRVALYADGYHMLFRDLERAQVIADIAAWTRDPTAVLPSGEEAGAATLKRFCGG</sequence>
<keyword evidence="4" id="KW-1185">Reference proteome</keyword>
<dbReference type="Pfam" id="PF12146">
    <property type="entry name" value="Hydrolase_4"/>
    <property type="match status" value="1"/>
</dbReference>
<evidence type="ECO:0000259" key="2">
    <source>
        <dbReference type="Pfam" id="PF12146"/>
    </source>
</evidence>
<dbReference type="InterPro" id="IPR000073">
    <property type="entry name" value="AB_hydrolase_1"/>
</dbReference>
<keyword evidence="1" id="KW-0732">Signal</keyword>
<dbReference type="Proteomes" id="UP000198615">
    <property type="component" value="Unassembled WGS sequence"/>
</dbReference>
<evidence type="ECO:0000313" key="3">
    <source>
        <dbReference type="EMBL" id="SDG09015.1"/>
    </source>
</evidence>
<proteinExistence type="predicted"/>
<protein>
    <submittedName>
        <fullName evidence="3">Lysophospholipase, alpha-beta hydrolase superfamily</fullName>
    </submittedName>
</protein>
<reference evidence="3 4" key="1">
    <citation type="submission" date="2016-10" db="EMBL/GenBank/DDBJ databases">
        <authorList>
            <person name="Varghese N."/>
            <person name="Submissions S."/>
        </authorList>
    </citation>
    <scope>NUCLEOTIDE SEQUENCE [LARGE SCALE GENOMIC DNA]</scope>
    <source>
        <strain evidence="3 4">DSM 18839</strain>
    </source>
</reference>
<feature type="chain" id="PRO_5034219181" evidence="1">
    <location>
        <begin position="25"/>
        <end position="328"/>
    </location>
</feature>
<gene>
    <name evidence="3" type="ORF">SAMN05660686_03317</name>
</gene>
<comment type="caution">
    <text evidence="3">The sequence shown here is derived from an EMBL/GenBank/DDBJ whole genome shotgun (WGS) entry which is preliminary data.</text>
</comment>
<dbReference type="OrthoDB" id="9806902at2"/>
<keyword evidence="3" id="KW-0378">Hydrolase</keyword>
<dbReference type="RefSeq" id="WP_093151951.1">
    <property type="nucleotide sequence ID" value="NZ_FNBW01000010.1"/>
</dbReference>
<dbReference type="EMBL" id="FNBW01000010">
    <property type="protein sequence ID" value="SDG09015.1"/>
    <property type="molecule type" value="Genomic_DNA"/>
</dbReference>
<evidence type="ECO:0000256" key="1">
    <source>
        <dbReference type="SAM" id="SignalP"/>
    </source>
</evidence>
<name>A0A8G2BJP5_9PROT</name>
<dbReference type="InterPro" id="IPR022742">
    <property type="entry name" value="Hydrolase_4"/>
</dbReference>
<dbReference type="InterPro" id="IPR051044">
    <property type="entry name" value="MAG_DAG_Lipase"/>
</dbReference>
<dbReference type="GO" id="GO:0016787">
    <property type="term" value="F:hydrolase activity"/>
    <property type="evidence" value="ECO:0007669"/>
    <property type="project" value="UniProtKB-KW"/>
</dbReference>
<dbReference type="InterPro" id="IPR029058">
    <property type="entry name" value="AB_hydrolase_fold"/>
</dbReference>
<evidence type="ECO:0000313" key="4">
    <source>
        <dbReference type="Proteomes" id="UP000198615"/>
    </source>
</evidence>
<dbReference type="SUPFAM" id="SSF53474">
    <property type="entry name" value="alpha/beta-Hydrolases"/>
    <property type="match status" value="1"/>
</dbReference>
<dbReference type="PROSITE" id="PS51257">
    <property type="entry name" value="PROKAR_LIPOPROTEIN"/>
    <property type="match status" value="1"/>
</dbReference>
<organism evidence="3 4">
    <name type="scientific">Thalassobaculum litoreum DSM 18839</name>
    <dbReference type="NCBI Taxonomy" id="1123362"/>
    <lineage>
        <taxon>Bacteria</taxon>
        <taxon>Pseudomonadati</taxon>
        <taxon>Pseudomonadota</taxon>
        <taxon>Alphaproteobacteria</taxon>
        <taxon>Rhodospirillales</taxon>
        <taxon>Thalassobaculaceae</taxon>
        <taxon>Thalassobaculum</taxon>
    </lineage>
</organism>
<feature type="signal peptide" evidence="1">
    <location>
        <begin position="1"/>
        <end position="24"/>
    </location>
</feature>
<feature type="domain" description="Serine aminopeptidase S33" evidence="2">
    <location>
        <begin position="60"/>
        <end position="291"/>
    </location>
</feature>